<dbReference type="PANTHER" id="PTHR30582">
    <property type="entry name" value="L,D-TRANSPEPTIDASE"/>
    <property type="match status" value="1"/>
</dbReference>
<evidence type="ECO:0000256" key="4">
    <source>
        <dbReference type="ARBA" id="ARBA00022960"/>
    </source>
</evidence>
<dbReference type="GO" id="GO:0071555">
    <property type="term" value="P:cell wall organization"/>
    <property type="evidence" value="ECO:0007669"/>
    <property type="project" value="UniProtKB-UniRule"/>
</dbReference>
<gene>
    <name evidence="10" type="ORF">LFA_0566</name>
</gene>
<reference evidence="11" key="1">
    <citation type="submission" date="2014-09" db="EMBL/GenBank/DDBJ databases">
        <authorList>
            <person name="Gomez-Valero L."/>
        </authorList>
    </citation>
    <scope>NUCLEOTIDE SEQUENCE [LARGE SCALE GENOMIC DNA]</scope>
    <source>
        <strain evidence="11">ATCC700992</strain>
    </source>
</reference>
<dbReference type="AlphaFoldDB" id="A0A098G3F7"/>
<dbReference type="KEGG" id="lfa:LFA_0566"/>
<evidence type="ECO:0000259" key="9">
    <source>
        <dbReference type="PROSITE" id="PS52029"/>
    </source>
</evidence>
<keyword evidence="8" id="KW-0732">Signal</keyword>
<dbReference type="InterPro" id="IPR038063">
    <property type="entry name" value="Transpep_catalytic_dom"/>
</dbReference>
<dbReference type="PANTHER" id="PTHR30582:SF2">
    <property type="entry name" value="L,D-TRANSPEPTIDASE YCIB-RELATED"/>
    <property type="match status" value="1"/>
</dbReference>
<feature type="signal peptide" evidence="8">
    <location>
        <begin position="1"/>
        <end position="21"/>
    </location>
</feature>
<keyword evidence="5 7" id="KW-0573">Peptidoglycan synthesis</keyword>
<dbReference type="Proteomes" id="UP000032430">
    <property type="component" value="Chromosome I"/>
</dbReference>
<dbReference type="SUPFAM" id="SSF141523">
    <property type="entry name" value="L,D-transpeptidase catalytic domain-like"/>
    <property type="match status" value="1"/>
</dbReference>
<dbReference type="CDD" id="cd16913">
    <property type="entry name" value="YkuD_like"/>
    <property type="match status" value="1"/>
</dbReference>
<dbReference type="InterPro" id="IPR050979">
    <property type="entry name" value="LD-transpeptidase"/>
</dbReference>
<dbReference type="UniPathway" id="UPA00219"/>
<organism evidence="10 11">
    <name type="scientific">Legionella fallonii LLAP-10</name>
    <dbReference type="NCBI Taxonomy" id="1212491"/>
    <lineage>
        <taxon>Bacteria</taxon>
        <taxon>Pseudomonadati</taxon>
        <taxon>Pseudomonadota</taxon>
        <taxon>Gammaproteobacteria</taxon>
        <taxon>Legionellales</taxon>
        <taxon>Legionellaceae</taxon>
        <taxon>Legionella</taxon>
    </lineage>
</organism>
<sequence length="202" mass="22712">MNKLFWAALALCLGLSSCVEYDESTLITDDAGYVHRTTHYLKDKRGRNYFPMQIKATGEKEFIFDPKASAWAAYDEEGKRVMTGSGSAGVDFCEEDSSKSCRTVTGTFRIYNKRGKECRSGEYPVDTKGGAKMPYCMYFYQGFTIHAAYEVPEHPSSHGCVRILPSAAKWLNEEFLRVGARVTILAYPDQNGVKRAVPVQQR</sequence>
<feature type="active site" description="Proton donor/acceptor" evidence="7">
    <location>
        <position position="146"/>
    </location>
</feature>
<keyword evidence="4 7" id="KW-0133">Cell shape</keyword>
<dbReference type="HOGENOM" id="CLU_1466466_0_0_6"/>
<keyword evidence="6 7" id="KW-0961">Cell wall biogenesis/degradation</keyword>
<dbReference type="GO" id="GO:0008360">
    <property type="term" value="P:regulation of cell shape"/>
    <property type="evidence" value="ECO:0007669"/>
    <property type="project" value="UniProtKB-UniRule"/>
</dbReference>
<evidence type="ECO:0000256" key="3">
    <source>
        <dbReference type="ARBA" id="ARBA00022679"/>
    </source>
</evidence>
<dbReference type="GO" id="GO:0071972">
    <property type="term" value="F:peptidoglycan L,D-transpeptidase activity"/>
    <property type="evidence" value="ECO:0007669"/>
    <property type="project" value="TreeGrafter"/>
</dbReference>
<comment type="pathway">
    <text evidence="1 7">Cell wall biogenesis; peptidoglycan biosynthesis.</text>
</comment>
<evidence type="ECO:0000256" key="7">
    <source>
        <dbReference type="PROSITE-ProRule" id="PRU01373"/>
    </source>
</evidence>
<feature type="chain" id="PRO_5001935352" description="L,D-TPase catalytic domain-containing protein" evidence="8">
    <location>
        <begin position="22"/>
        <end position="202"/>
    </location>
</feature>
<dbReference type="Gene3D" id="2.40.440.10">
    <property type="entry name" value="L,D-transpeptidase catalytic domain-like"/>
    <property type="match status" value="1"/>
</dbReference>
<dbReference type="RefSeq" id="WP_045094780.1">
    <property type="nucleotide sequence ID" value="NZ_LN614827.1"/>
</dbReference>
<dbReference type="InterPro" id="IPR005490">
    <property type="entry name" value="LD_TPept_cat_dom"/>
</dbReference>
<dbReference type="GO" id="GO:0018104">
    <property type="term" value="P:peptidoglycan-protein cross-linking"/>
    <property type="evidence" value="ECO:0007669"/>
    <property type="project" value="TreeGrafter"/>
</dbReference>
<evidence type="ECO:0000256" key="1">
    <source>
        <dbReference type="ARBA" id="ARBA00004752"/>
    </source>
</evidence>
<evidence type="ECO:0000256" key="2">
    <source>
        <dbReference type="ARBA" id="ARBA00005992"/>
    </source>
</evidence>
<dbReference type="EMBL" id="LN614827">
    <property type="protein sequence ID" value="CEG56020.1"/>
    <property type="molecule type" value="Genomic_DNA"/>
</dbReference>
<dbReference type="OrthoDB" id="463216at2"/>
<dbReference type="GO" id="GO:0016740">
    <property type="term" value="F:transferase activity"/>
    <property type="evidence" value="ECO:0007669"/>
    <property type="project" value="UniProtKB-KW"/>
</dbReference>
<accession>A0A098G3F7</accession>
<dbReference type="STRING" id="1212491.LFA_0566"/>
<feature type="domain" description="L,D-TPase catalytic" evidence="9">
    <location>
        <begin position="60"/>
        <end position="185"/>
    </location>
</feature>
<dbReference type="GO" id="GO:0005576">
    <property type="term" value="C:extracellular region"/>
    <property type="evidence" value="ECO:0007669"/>
    <property type="project" value="TreeGrafter"/>
</dbReference>
<evidence type="ECO:0000313" key="10">
    <source>
        <dbReference type="EMBL" id="CEG56020.1"/>
    </source>
</evidence>
<proteinExistence type="inferred from homology"/>
<name>A0A098G3F7_9GAMM</name>
<dbReference type="Pfam" id="PF03734">
    <property type="entry name" value="YkuD"/>
    <property type="match status" value="1"/>
</dbReference>
<keyword evidence="3" id="KW-0808">Transferase</keyword>
<keyword evidence="11" id="KW-1185">Reference proteome</keyword>
<dbReference type="PROSITE" id="PS51257">
    <property type="entry name" value="PROKAR_LIPOPROTEIN"/>
    <property type="match status" value="1"/>
</dbReference>
<comment type="similarity">
    <text evidence="2">Belongs to the YkuD family.</text>
</comment>
<dbReference type="PROSITE" id="PS52029">
    <property type="entry name" value="LD_TPASE"/>
    <property type="match status" value="1"/>
</dbReference>
<evidence type="ECO:0000256" key="5">
    <source>
        <dbReference type="ARBA" id="ARBA00022984"/>
    </source>
</evidence>
<protein>
    <recommendedName>
        <fullName evidence="9">L,D-TPase catalytic domain-containing protein</fullName>
    </recommendedName>
</protein>
<evidence type="ECO:0000313" key="11">
    <source>
        <dbReference type="Proteomes" id="UP000032430"/>
    </source>
</evidence>
<evidence type="ECO:0000256" key="8">
    <source>
        <dbReference type="SAM" id="SignalP"/>
    </source>
</evidence>
<feature type="active site" description="Nucleophile" evidence="7">
    <location>
        <position position="160"/>
    </location>
</feature>
<evidence type="ECO:0000256" key="6">
    <source>
        <dbReference type="ARBA" id="ARBA00023316"/>
    </source>
</evidence>